<dbReference type="HOGENOM" id="CLU_2570362_0_0_5"/>
<dbReference type="EMBL" id="CP000115">
    <property type="protein sequence ID" value="ABA05503.1"/>
    <property type="molecule type" value="Genomic_DNA"/>
</dbReference>
<keyword evidence="3" id="KW-1185">Reference proteome</keyword>
<dbReference type="KEGG" id="nwi:Nwi_2249"/>
<organism evidence="2 3">
    <name type="scientific">Nitrobacter winogradskyi (strain ATCC 25391 / DSM 10237 / CIP 104748 / NCIMB 11846 / Nb-255)</name>
    <dbReference type="NCBI Taxonomy" id="323098"/>
    <lineage>
        <taxon>Bacteria</taxon>
        <taxon>Pseudomonadati</taxon>
        <taxon>Pseudomonadota</taxon>
        <taxon>Alphaproteobacteria</taxon>
        <taxon>Hyphomicrobiales</taxon>
        <taxon>Nitrobacteraceae</taxon>
        <taxon>Nitrobacter</taxon>
    </lineage>
</organism>
<reference evidence="2 3" key="1">
    <citation type="journal article" date="2006" name="Appl. Environ. Microbiol.">
        <title>Genome sequence of the chemolithoautotrophic nitrite-oxidizing bacterium Nitrobacter winogradskyi Nb-255.</title>
        <authorList>
            <person name="Starkenburg S.R."/>
            <person name="Chain P.S."/>
            <person name="Sayavedra-Soto L.A."/>
            <person name="Hauser L."/>
            <person name="Land M.L."/>
            <person name="Larimer F.W."/>
            <person name="Malfatti S.A."/>
            <person name="Klotz M.G."/>
            <person name="Bottomley P.J."/>
            <person name="Arp D.J."/>
            <person name="Hickey W.J."/>
        </authorList>
    </citation>
    <scope>NUCLEOTIDE SEQUENCE [LARGE SCALE GENOMIC DNA]</scope>
    <source>
        <strain evidence="3">ATCC 25391 / DSM 10237 / CIP 104748 / NCIMB 11846 / Nb-255</strain>
    </source>
</reference>
<evidence type="ECO:0000313" key="3">
    <source>
        <dbReference type="Proteomes" id="UP000002531"/>
    </source>
</evidence>
<sequence>MADQAVENVIEERDLLVGIIDRAVQEQVGDPPQRFDPPRDRPWTRTVWSSSSRSADPADLEAMALSWSGSVPVSAAMFRSF</sequence>
<name>Q3SQD8_NITWN</name>
<proteinExistence type="predicted"/>
<feature type="region of interest" description="Disordered" evidence="1">
    <location>
        <begin position="27"/>
        <end position="52"/>
    </location>
</feature>
<dbReference type="Proteomes" id="UP000002531">
    <property type="component" value="Chromosome"/>
</dbReference>
<evidence type="ECO:0000313" key="2">
    <source>
        <dbReference type="EMBL" id="ABA05503.1"/>
    </source>
</evidence>
<protein>
    <submittedName>
        <fullName evidence="2">Uncharacterized protein</fullName>
    </submittedName>
</protein>
<gene>
    <name evidence="2" type="ordered locus">Nwi_2249</name>
</gene>
<evidence type="ECO:0000256" key="1">
    <source>
        <dbReference type="SAM" id="MobiDB-lite"/>
    </source>
</evidence>
<accession>Q3SQD8</accession>
<dbReference type="AlphaFoldDB" id="Q3SQD8"/>